<dbReference type="EMBL" id="VIGX01000029">
    <property type="protein sequence ID" value="TWS24652.1"/>
    <property type="molecule type" value="Genomic_DNA"/>
</dbReference>
<evidence type="ECO:0000313" key="1">
    <source>
        <dbReference type="EMBL" id="TWS24652.1"/>
    </source>
</evidence>
<dbReference type="AlphaFoldDB" id="A0A5C5RPS5"/>
<dbReference type="OrthoDB" id="4555956at2"/>
<dbReference type="RefSeq" id="WP_146489332.1">
    <property type="nucleotide sequence ID" value="NZ_VIGX01000029.1"/>
</dbReference>
<dbReference type="Proteomes" id="UP000319375">
    <property type="component" value="Unassembled WGS sequence"/>
</dbReference>
<sequence length="148" mass="16591">MSGTKQPVEYWGIGQFAEHHGLTYETVHGYFKQGYLPQQDAEMGEPGTRGWRPGWLPVTVTDGWFRRQANATTGVVGERPTAPAAARRSQVYWSLRQIGAELGRGRSTVNRWYDDGRLGLPDAVFGETREPAYLPATIRRLDLPVSTK</sequence>
<name>A0A5C5RPS5_9ACTN</name>
<organism evidence="1 2">
    <name type="scientific">Tsukamurella conjunctivitidis</name>
    <dbReference type="NCBI Taxonomy" id="2592068"/>
    <lineage>
        <taxon>Bacteria</taxon>
        <taxon>Bacillati</taxon>
        <taxon>Actinomycetota</taxon>
        <taxon>Actinomycetes</taxon>
        <taxon>Mycobacteriales</taxon>
        <taxon>Tsukamurellaceae</taxon>
        <taxon>Tsukamurella</taxon>
    </lineage>
</organism>
<protein>
    <submittedName>
        <fullName evidence="1">Uncharacterized protein</fullName>
    </submittedName>
</protein>
<gene>
    <name evidence="1" type="ORF">FK530_23520</name>
</gene>
<reference evidence="1 2" key="1">
    <citation type="submission" date="2019-06" db="EMBL/GenBank/DDBJ databases">
        <title>Tsukamurella conjunctivitidis sp. nov., Tsukamurella assacharolytica sp. nov. and Tsukamurella sputae sp. nov. isolated from patients with conjunctivitis, bacteraemia (lymphoma) and respiratory infection (sputum) in Hong Kong.</title>
        <authorList>
            <person name="Teng J.L.L."/>
            <person name="Lee H.H."/>
            <person name="Fong J.Y.H."/>
            <person name="Fok K.M.N."/>
            <person name="Lau S.K.P."/>
            <person name="Woo P.C.Y."/>
        </authorList>
    </citation>
    <scope>NUCLEOTIDE SEQUENCE [LARGE SCALE GENOMIC DNA]</scope>
    <source>
        <strain evidence="1 2">HKU72</strain>
    </source>
</reference>
<keyword evidence="2" id="KW-1185">Reference proteome</keyword>
<evidence type="ECO:0000313" key="2">
    <source>
        <dbReference type="Proteomes" id="UP000319375"/>
    </source>
</evidence>
<comment type="caution">
    <text evidence="1">The sequence shown here is derived from an EMBL/GenBank/DDBJ whole genome shotgun (WGS) entry which is preliminary data.</text>
</comment>
<proteinExistence type="predicted"/>
<accession>A0A5C5RPS5</accession>